<dbReference type="InterPro" id="IPR000873">
    <property type="entry name" value="AMP-dep_synth/lig_dom"/>
</dbReference>
<evidence type="ECO:0000313" key="4">
    <source>
        <dbReference type="Proteomes" id="UP001596119"/>
    </source>
</evidence>
<accession>A0ABW1I639</accession>
<dbReference type="Gene3D" id="3.40.50.12780">
    <property type="entry name" value="N-terminal domain of ligase-like"/>
    <property type="match status" value="1"/>
</dbReference>
<dbReference type="PANTHER" id="PTHR43767">
    <property type="entry name" value="LONG-CHAIN-FATTY-ACID--COA LIGASE"/>
    <property type="match status" value="1"/>
</dbReference>
<dbReference type="Proteomes" id="UP001596119">
    <property type="component" value="Unassembled WGS sequence"/>
</dbReference>
<dbReference type="InterPro" id="IPR025110">
    <property type="entry name" value="AMP-bd_C"/>
</dbReference>
<dbReference type="EMBL" id="JBHSQK010000021">
    <property type="protein sequence ID" value="MFC5948865.1"/>
    <property type="molecule type" value="Genomic_DNA"/>
</dbReference>
<dbReference type="Pfam" id="PF13193">
    <property type="entry name" value="AMP-binding_C"/>
    <property type="match status" value="1"/>
</dbReference>
<gene>
    <name evidence="3" type="ORF">ACFQH9_11310</name>
</gene>
<organism evidence="3 4">
    <name type="scientific">Pseudonocardia lutea</name>
    <dbReference type="NCBI Taxonomy" id="2172015"/>
    <lineage>
        <taxon>Bacteria</taxon>
        <taxon>Bacillati</taxon>
        <taxon>Actinomycetota</taxon>
        <taxon>Actinomycetes</taxon>
        <taxon>Pseudonocardiales</taxon>
        <taxon>Pseudonocardiaceae</taxon>
        <taxon>Pseudonocardia</taxon>
    </lineage>
</organism>
<reference evidence="4" key="1">
    <citation type="journal article" date="2019" name="Int. J. Syst. Evol. Microbiol.">
        <title>The Global Catalogue of Microorganisms (GCM) 10K type strain sequencing project: providing services to taxonomists for standard genome sequencing and annotation.</title>
        <authorList>
            <consortium name="The Broad Institute Genomics Platform"/>
            <consortium name="The Broad Institute Genome Sequencing Center for Infectious Disease"/>
            <person name="Wu L."/>
            <person name="Ma J."/>
        </authorList>
    </citation>
    <scope>NUCLEOTIDE SEQUENCE [LARGE SCALE GENOMIC DNA]</scope>
    <source>
        <strain evidence="4">CGMCC 4.7397</strain>
    </source>
</reference>
<keyword evidence="4" id="KW-1185">Reference proteome</keyword>
<dbReference type="PROSITE" id="PS00455">
    <property type="entry name" value="AMP_BINDING"/>
    <property type="match status" value="1"/>
</dbReference>
<sequence>MRIHDVVAFTAARTPQAVALHFEGEAWTYERLDDGARRLARGLRGIAEPGDRIAMLTENTPEYVLAYYGVPLAGMALVFVNYRLTPREVTANLSDSTPSVLITERKFLDTARAAAAAVPSVRTLVCVDDPGPDEGGGAPEPLPFAALVAEPPVPLPEPDEDAPAWLIYTSGTTGRAKGAVLTHRNVTAAVLNSVASWEFDDAPGISLMPWPLCHIAGYGVLVSHLRGETVAVLRRYDPVVFLETLQELRATSTTMAPTMLAMLLRHPDFPRYDTTSITRIGYGSAPMPAQVLREGMAAFPRARFQTGFGMTELAGNVLVHGSADHLRAAQDRPDLLTSVGKPMLLSAVRVVDEKGEDTAPDEVGELVIRGDQVCAGYWQRPDATAEAFRDGWFHSGDLARRDAEGYFSIVDRKKDMILTGGENVYSREVEEVLHQHPDVAAAAVVGQPDEVWGELVVAVIEPRAGCTPTTESIREFCTGRLAGYKRPRRVLVVPELPRNTVGKVLKRELRAQVAAEADDAGSRATG</sequence>
<evidence type="ECO:0000259" key="2">
    <source>
        <dbReference type="Pfam" id="PF13193"/>
    </source>
</evidence>
<feature type="domain" description="AMP-dependent synthetase/ligase" evidence="1">
    <location>
        <begin position="10"/>
        <end position="378"/>
    </location>
</feature>
<dbReference type="InterPro" id="IPR020845">
    <property type="entry name" value="AMP-binding_CS"/>
</dbReference>
<comment type="caution">
    <text evidence="3">The sequence shown here is derived from an EMBL/GenBank/DDBJ whole genome shotgun (WGS) entry which is preliminary data.</text>
</comment>
<dbReference type="InterPro" id="IPR045851">
    <property type="entry name" value="AMP-bd_C_sf"/>
</dbReference>
<protein>
    <submittedName>
        <fullName evidence="3">Class I adenylate-forming enzyme family protein</fullName>
    </submittedName>
</protein>
<dbReference type="SUPFAM" id="SSF56801">
    <property type="entry name" value="Acetyl-CoA synthetase-like"/>
    <property type="match status" value="1"/>
</dbReference>
<evidence type="ECO:0000313" key="3">
    <source>
        <dbReference type="EMBL" id="MFC5948865.1"/>
    </source>
</evidence>
<dbReference type="RefSeq" id="WP_379565940.1">
    <property type="nucleotide sequence ID" value="NZ_JBHSQK010000021.1"/>
</dbReference>
<dbReference type="Gene3D" id="3.30.300.30">
    <property type="match status" value="1"/>
</dbReference>
<proteinExistence type="predicted"/>
<dbReference type="InterPro" id="IPR042099">
    <property type="entry name" value="ANL_N_sf"/>
</dbReference>
<dbReference type="PANTHER" id="PTHR43767:SF1">
    <property type="entry name" value="NONRIBOSOMAL PEPTIDE SYNTHASE PES1 (EUROFUNG)-RELATED"/>
    <property type="match status" value="1"/>
</dbReference>
<feature type="domain" description="AMP-binding enzyme C-terminal" evidence="2">
    <location>
        <begin position="428"/>
        <end position="503"/>
    </location>
</feature>
<name>A0ABW1I639_9PSEU</name>
<dbReference type="InterPro" id="IPR050237">
    <property type="entry name" value="ATP-dep_AMP-bd_enzyme"/>
</dbReference>
<dbReference type="Pfam" id="PF00501">
    <property type="entry name" value="AMP-binding"/>
    <property type="match status" value="1"/>
</dbReference>
<evidence type="ECO:0000259" key="1">
    <source>
        <dbReference type="Pfam" id="PF00501"/>
    </source>
</evidence>